<proteinExistence type="predicted"/>
<dbReference type="GeneID" id="66580398"/>
<sequence length="161" mass="18931">MEKKEKFEYDIDLGAIMDYVENRFMLVIKDEDWTQEEIEMLNSGIDLHFCYTNDIAIFVLEGGDIDNSDFYFNVQECDWKDHLFASDCLDVDIILLNKANEICFKKSKTLTKEQSQIIKDCLKQQNEVSFMPSEYDVNVQGIQSAYEPYELVRFEKCAIKL</sequence>
<evidence type="ECO:0000313" key="1">
    <source>
        <dbReference type="EMBL" id="RGU91899.1"/>
    </source>
</evidence>
<dbReference type="Proteomes" id="UP000265489">
    <property type="component" value="Unassembled WGS sequence"/>
</dbReference>
<reference evidence="1 2" key="1">
    <citation type="submission" date="2018-08" db="EMBL/GenBank/DDBJ databases">
        <title>A genome reference for cultivated species of the human gut microbiota.</title>
        <authorList>
            <person name="Zou Y."/>
            <person name="Xue W."/>
            <person name="Luo G."/>
        </authorList>
    </citation>
    <scope>NUCLEOTIDE SEQUENCE [LARGE SCALE GENOMIC DNA]</scope>
    <source>
        <strain evidence="1 2">AF15-20</strain>
    </source>
</reference>
<accession>A0A395WC63</accession>
<comment type="caution">
    <text evidence="1">The sequence shown here is derived from an EMBL/GenBank/DDBJ whole genome shotgun (WGS) entry which is preliminary data.</text>
</comment>
<protein>
    <submittedName>
        <fullName evidence="1">Uncharacterized protein</fullName>
    </submittedName>
</protein>
<organism evidence="1 2">
    <name type="scientific">Holdemanella biformis</name>
    <dbReference type="NCBI Taxonomy" id="1735"/>
    <lineage>
        <taxon>Bacteria</taxon>
        <taxon>Bacillati</taxon>
        <taxon>Bacillota</taxon>
        <taxon>Erysipelotrichia</taxon>
        <taxon>Erysipelotrichales</taxon>
        <taxon>Erysipelotrichaceae</taxon>
        <taxon>Holdemanella</taxon>
    </lineage>
</organism>
<evidence type="ECO:0000313" key="2">
    <source>
        <dbReference type="Proteomes" id="UP000265489"/>
    </source>
</evidence>
<dbReference type="AlphaFoldDB" id="A0A395WC63"/>
<dbReference type="EMBL" id="QRYQ01000008">
    <property type="protein sequence ID" value="RGU91899.1"/>
    <property type="molecule type" value="Genomic_DNA"/>
</dbReference>
<dbReference type="RefSeq" id="WP_118325084.1">
    <property type="nucleotide sequence ID" value="NZ_CATXNH010000021.1"/>
</dbReference>
<gene>
    <name evidence="1" type="ORF">DWW32_05735</name>
</gene>
<name>A0A395WC63_9FIRM</name>